<dbReference type="GO" id="GO:0005813">
    <property type="term" value="C:centrosome"/>
    <property type="evidence" value="ECO:0007669"/>
    <property type="project" value="TreeGrafter"/>
</dbReference>
<name>A0A091DPI9_FUKDA</name>
<dbReference type="GO" id="GO:0007098">
    <property type="term" value="P:centrosome cycle"/>
    <property type="evidence" value="ECO:0007669"/>
    <property type="project" value="InterPro"/>
</dbReference>
<dbReference type="PANTHER" id="PTHR28588">
    <property type="entry name" value="HAUS AUGMIN-LIKE COMPLEX SUBUNIT 5"/>
    <property type="match status" value="1"/>
</dbReference>
<sequence length="778" mass="86092">MVTPEPGLIPERTRSRCCTGVWEGDTHQEVRGRGSSGDGQVSEHMPGDSNRPAESYCILSILAVLFCLPLGLPALILSYQGEREGEEEKDEHEKDKDEEEEGRVKEGETERKSATDDATAGALVTSEAGATHEGSAGGGGGDFSVMELVPEARELGLWAAEEMGVPEAARAPESTLRRLCLGQGADIWAYILRHVHSQRNVKKIRGNLLWYGHQDRPEVCRKLELEATVSRLRAEIQELDQSLELMEQENETQDMATEQALQSMRDTQHRALLLRAQAGAVRRQQHGLRDPMQWLQNQLKHLQDIERKAKVDVTFGSLTSAALALEPMVLRDVRTACTLRAQFLQNLLVPQARGTSVPSPHDDHFGASYQQWLSLVETLLTNHPPGHVLAALEYLAAEREVEIRSLCGGDGLGDMEKSRPQALASADSSQALPSLVHLIQEGWQAVGALVTQRGALLKERQVLTGHLQSLVEETERHSLGPSERKALMLGLRACGLRAELKALCSQSQELEDASGHQQLLLRELQAKQHRILHWRQRVGETQEQIRLLIKGNSASKTRLGQIPGEVLALVQRKVIPTSEAVAPQSQELLHCLEEGARHLPHILLSTLLRHSPGGLKPLPTLLPSIHQLHPASPKGSSLIALSHTLGLPAGKGPELLLPKAASLRQDLWFLQDQQSLRCRDLLHMKTSLPPGPSTQELLQIQASQEKEQKESLGQALKRMENMLKQALERIPELQGVVGDWWEQPGQTALSQELCQGLSLPQWRLRWVQAQGALQQLCR</sequence>
<dbReference type="AlphaFoldDB" id="A0A091DPI9"/>
<dbReference type="PRINTS" id="PR02091">
    <property type="entry name" value="HAUSAUGMINL5"/>
</dbReference>
<evidence type="ECO:0000256" key="2">
    <source>
        <dbReference type="SAM" id="MobiDB-lite"/>
    </source>
</evidence>
<evidence type="ECO:0000256" key="1">
    <source>
        <dbReference type="SAM" id="Coils"/>
    </source>
</evidence>
<feature type="region of interest" description="Disordered" evidence="2">
    <location>
        <begin position="82"/>
        <end position="120"/>
    </location>
</feature>
<dbReference type="GO" id="GO:0051225">
    <property type="term" value="P:spindle assembly"/>
    <property type="evidence" value="ECO:0007669"/>
    <property type="project" value="InterPro"/>
</dbReference>
<protein>
    <submittedName>
        <fullName evidence="3">HAUS augmin-like complex subunit 5</fullName>
    </submittedName>
</protein>
<dbReference type="Proteomes" id="UP000028990">
    <property type="component" value="Unassembled WGS sequence"/>
</dbReference>
<feature type="compositionally biased region" description="Basic and acidic residues" evidence="2">
    <location>
        <begin position="102"/>
        <end position="115"/>
    </location>
</feature>
<feature type="coiled-coil region" evidence="1">
    <location>
        <begin position="702"/>
        <end position="736"/>
    </location>
</feature>
<evidence type="ECO:0000313" key="4">
    <source>
        <dbReference type="Proteomes" id="UP000028990"/>
    </source>
</evidence>
<dbReference type="STRING" id="885580.ENSFDAP00000013809"/>
<keyword evidence="1" id="KW-0175">Coiled coil</keyword>
<reference evidence="3 4" key="1">
    <citation type="submission" date="2013-11" db="EMBL/GenBank/DDBJ databases">
        <title>The Damaraland mole rat (Fukomys damarensis) genome and evolution of African mole rats.</title>
        <authorList>
            <person name="Gladyshev V.N."/>
            <person name="Fang X."/>
        </authorList>
    </citation>
    <scope>NUCLEOTIDE SEQUENCE [LARGE SCALE GENOMIC DNA]</scope>
    <source>
        <tissue evidence="3">Liver</tissue>
    </source>
</reference>
<gene>
    <name evidence="3" type="ORF">H920_06233</name>
</gene>
<dbReference type="eggNOG" id="ENOG502QVVA">
    <property type="taxonomic scope" value="Eukaryota"/>
</dbReference>
<evidence type="ECO:0000313" key="3">
    <source>
        <dbReference type="EMBL" id="KFO32388.1"/>
    </source>
</evidence>
<dbReference type="PANTHER" id="PTHR28588:SF1">
    <property type="entry name" value="HAUS AUGMIN-LIKE COMPLEX SUBUNIT 5"/>
    <property type="match status" value="1"/>
</dbReference>
<dbReference type="GO" id="GO:0070652">
    <property type="term" value="C:HAUS complex"/>
    <property type="evidence" value="ECO:0007669"/>
    <property type="project" value="InterPro"/>
</dbReference>
<dbReference type="InterPro" id="IPR026215">
    <property type="entry name" value="HAUS5_metazoa"/>
</dbReference>
<keyword evidence="4" id="KW-1185">Reference proteome</keyword>
<dbReference type="InterPro" id="IPR029131">
    <property type="entry name" value="HAUS5"/>
</dbReference>
<proteinExistence type="predicted"/>
<feature type="compositionally biased region" description="Acidic residues" evidence="2">
    <location>
        <begin position="84"/>
        <end position="101"/>
    </location>
</feature>
<organism evidence="3 4">
    <name type="scientific">Fukomys damarensis</name>
    <name type="common">Damaraland mole rat</name>
    <name type="synonym">Cryptomys damarensis</name>
    <dbReference type="NCBI Taxonomy" id="885580"/>
    <lineage>
        <taxon>Eukaryota</taxon>
        <taxon>Metazoa</taxon>
        <taxon>Chordata</taxon>
        <taxon>Craniata</taxon>
        <taxon>Vertebrata</taxon>
        <taxon>Euteleostomi</taxon>
        <taxon>Mammalia</taxon>
        <taxon>Eutheria</taxon>
        <taxon>Euarchontoglires</taxon>
        <taxon>Glires</taxon>
        <taxon>Rodentia</taxon>
        <taxon>Hystricomorpha</taxon>
        <taxon>Bathyergidae</taxon>
        <taxon>Fukomys</taxon>
    </lineage>
</organism>
<accession>A0A091DPI9</accession>
<feature type="coiled-coil region" evidence="1">
    <location>
        <begin position="222"/>
        <end position="256"/>
    </location>
</feature>
<dbReference type="Pfam" id="PF14817">
    <property type="entry name" value="HAUS5"/>
    <property type="match status" value="1"/>
</dbReference>
<feature type="region of interest" description="Disordered" evidence="2">
    <location>
        <begin position="21"/>
        <end position="50"/>
    </location>
</feature>
<dbReference type="EMBL" id="KN122176">
    <property type="protein sequence ID" value="KFO32388.1"/>
    <property type="molecule type" value="Genomic_DNA"/>
</dbReference>